<sequence>MAKAMYILGQIGAIICHERGPRPQTAVLTKMASRPAEGFSIAVASMNEMCPPRRGERRALLQWKHKEIGRLRRMLPDPLPTAASAHTQMPFWAGYCQYWEDMLKADAERDVEPFAPKLELVQRKRTDA</sequence>
<accession>A0A656QEW1</accession>
<reference evidence="1 2" key="1">
    <citation type="submission" date="2014-03" db="EMBL/GenBank/DDBJ databases">
        <title>Draft Genome Sequences of Four Burkholderia Strains.</title>
        <authorList>
            <person name="Liu X.Y."/>
            <person name="Li C.X."/>
            <person name="Xu J.H."/>
        </authorList>
    </citation>
    <scope>NUCLEOTIDE SEQUENCE [LARGE SCALE GENOMIC DNA]</scope>
    <source>
        <strain evidence="1 2">OP-1</strain>
    </source>
</reference>
<dbReference type="AlphaFoldDB" id="A0A656QEW1"/>
<protein>
    <submittedName>
        <fullName evidence="1">Uncharacterized protein</fullName>
    </submittedName>
</protein>
<keyword evidence="2" id="KW-1185">Reference proteome</keyword>
<evidence type="ECO:0000313" key="2">
    <source>
        <dbReference type="Proteomes" id="UP000027451"/>
    </source>
</evidence>
<gene>
    <name evidence="1" type="ORF">BG60_08405</name>
</gene>
<organism evidence="1 2">
    <name type="scientific">Caballeronia zhejiangensis</name>
    <dbReference type="NCBI Taxonomy" id="871203"/>
    <lineage>
        <taxon>Bacteria</taxon>
        <taxon>Pseudomonadati</taxon>
        <taxon>Pseudomonadota</taxon>
        <taxon>Betaproteobacteria</taxon>
        <taxon>Burkholderiales</taxon>
        <taxon>Burkholderiaceae</taxon>
        <taxon>Caballeronia</taxon>
    </lineage>
</organism>
<comment type="caution">
    <text evidence="1">The sequence shown here is derived from an EMBL/GenBank/DDBJ whole genome shotgun (WGS) entry which is preliminary data.</text>
</comment>
<dbReference type="EMBL" id="JFHD01000015">
    <property type="protein sequence ID" value="KDR28972.1"/>
    <property type="molecule type" value="Genomic_DNA"/>
</dbReference>
<dbReference type="Proteomes" id="UP000027451">
    <property type="component" value="Unassembled WGS sequence"/>
</dbReference>
<proteinExistence type="predicted"/>
<evidence type="ECO:0000313" key="1">
    <source>
        <dbReference type="EMBL" id="KDR28972.1"/>
    </source>
</evidence>
<name>A0A656QEW1_9BURK</name>